<evidence type="ECO:0000313" key="4">
    <source>
        <dbReference type="EMBL" id="KAK3176106.1"/>
    </source>
</evidence>
<reference evidence="4" key="1">
    <citation type="submission" date="2022-11" db="EMBL/GenBank/DDBJ databases">
        <title>Chromosomal genome sequence assembly and mating type (MAT) locus characterization of the leprose asexual lichenized fungus Lepraria neglecta (Nyl.) Erichsen.</title>
        <authorList>
            <person name="Allen J.L."/>
            <person name="Pfeffer B."/>
        </authorList>
    </citation>
    <scope>NUCLEOTIDE SEQUENCE</scope>
    <source>
        <strain evidence="4">Allen 5258</strain>
    </source>
</reference>
<keyword evidence="2 3" id="KW-0040">ANK repeat</keyword>
<evidence type="ECO:0008006" key="6">
    <source>
        <dbReference type="Google" id="ProtNLM"/>
    </source>
</evidence>
<dbReference type="SUPFAM" id="SSF48403">
    <property type="entry name" value="Ankyrin repeat"/>
    <property type="match status" value="1"/>
</dbReference>
<dbReference type="Proteomes" id="UP001276659">
    <property type="component" value="Unassembled WGS sequence"/>
</dbReference>
<accession>A0AAD9ZD21</accession>
<evidence type="ECO:0000313" key="5">
    <source>
        <dbReference type="Proteomes" id="UP001276659"/>
    </source>
</evidence>
<feature type="repeat" description="ANK" evidence="3">
    <location>
        <begin position="149"/>
        <end position="173"/>
    </location>
</feature>
<proteinExistence type="predicted"/>
<dbReference type="AlphaFoldDB" id="A0AAD9ZD21"/>
<dbReference type="Gene3D" id="1.25.40.10">
    <property type="entry name" value="Tetratricopeptide repeat domain"/>
    <property type="match status" value="1"/>
</dbReference>
<evidence type="ECO:0000256" key="1">
    <source>
        <dbReference type="ARBA" id="ARBA00022737"/>
    </source>
</evidence>
<dbReference type="InterPro" id="IPR011990">
    <property type="entry name" value="TPR-like_helical_dom_sf"/>
</dbReference>
<keyword evidence="5" id="KW-1185">Reference proteome</keyword>
<sequence>MQTGSEDIKRPKLLQLVEIFARDFLLVWEWENSPEKFQDLGKYETSIQLDSWVSKHGTTELEGHLDNATRSWDVALILEDVEEHEKAQEIFQGATEGYKKAVGEEHPHMLKSQYSQTPLSWAAGNGCSTVVKLLLAKDGVDPDLKESQSGLTPLSWAAYEGHEAVVKLLLATGQVEVDFKYKDGWTLLSQAAYRGHEAIVKAATSNRPS</sequence>
<evidence type="ECO:0000256" key="3">
    <source>
        <dbReference type="PROSITE-ProRule" id="PRU00023"/>
    </source>
</evidence>
<dbReference type="EMBL" id="JASNWA010000004">
    <property type="protein sequence ID" value="KAK3176106.1"/>
    <property type="molecule type" value="Genomic_DNA"/>
</dbReference>
<dbReference type="PANTHER" id="PTHR24198">
    <property type="entry name" value="ANKYRIN REPEAT AND PROTEIN KINASE DOMAIN-CONTAINING PROTEIN"/>
    <property type="match status" value="1"/>
</dbReference>
<name>A0AAD9ZD21_9LECA</name>
<dbReference type="InterPro" id="IPR002110">
    <property type="entry name" value="Ankyrin_rpt"/>
</dbReference>
<protein>
    <recommendedName>
        <fullName evidence="6">Ankyrin</fullName>
    </recommendedName>
</protein>
<dbReference type="Pfam" id="PF12796">
    <property type="entry name" value="Ank_2"/>
    <property type="match status" value="1"/>
</dbReference>
<evidence type="ECO:0000256" key="2">
    <source>
        <dbReference type="ARBA" id="ARBA00023043"/>
    </source>
</evidence>
<comment type="caution">
    <text evidence="4">The sequence shown here is derived from an EMBL/GenBank/DDBJ whole genome shotgun (WGS) entry which is preliminary data.</text>
</comment>
<dbReference type="PROSITE" id="PS50297">
    <property type="entry name" value="ANK_REP_REGION"/>
    <property type="match status" value="1"/>
</dbReference>
<dbReference type="PANTHER" id="PTHR24198:SF165">
    <property type="entry name" value="ANKYRIN REPEAT-CONTAINING PROTEIN-RELATED"/>
    <property type="match status" value="1"/>
</dbReference>
<gene>
    <name evidence="4" type="ORF">OEA41_007428</name>
</gene>
<keyword evidence="1" id="KW-0677">Repeat</keyword>
<dbReference type="InterPro" id="IPR036770">
    <property type="entry name" value="Ankyrin_rpt-contain_sf"/>
</dbReference>
<dbReference type="SMART" id="SM00248">
    <property type="entry name" value="ANK"/>
    <property type="match status" value="2"/>
</dbReference>
<dbReference type="PROSITE" id="PS50088">
    <property type="entry name" value="ANK_REPEAT"/>
    <property type="match status" value="1"/>
</dbReference>
<dbReference type="Gene3D" id="1.25.40.20">
    <property type="entry name" value="Ankyrin repeat-containing domain"/>
    <property type="match status" value="1"/>
</dbReference>
<organism evidence="4 5">
    <name type="scientific">Lepraria neglecta</name>
    <dbReference type="NCBI Taxonomy" id="209136"/>
    <lineage>
        <taxon>Eukaryota</taxon>
        <taxon>Fungi</taxon>
        <taxon>Dikarya</taxon>
        <taxon>Ascomycota</taxon>
        <taxon>Pezizomycotina</taxon>
        <taxon>Lecanoromycetes</taxon>
        <taxon>OSLEUM clade</taxon>
        <taxon>Lecanoromycetidae</taxon>
        <taxon>Lecanorales</taxon>
        <taxon>Lecanorineae</taxon>
        <taxon>Stereocaulaceae</taxon>
        <taxon>Lepraria</taxon>
    </lineage>
</organism>